<dbReference type="AlphaFoldDB" id="A0A224Y5V9"/>
<dbReference type="EMBL" id="GFPF01001802">
    <property type="protein sequence ID" value="MAA12948.1"/>
    <property type="molecule type" value="Transcribed_RNA"/>
</dbReference>
<organism evidence="1">
    <name type="scientific">Rhipicephalus zambeziensis</name>
    <dbReference type="NCBI Taxonomy" id="60191"/>
    <lineage>
        <taxon>Eukaryota</taxon>
        <taxon>Metazoa</taxon>
        <taxon>Ecdysozoa</taxon>
        <taxon>Arthropoda</taxon>
        <taxon>Chelicerata</taxon>
        <taxon>Arachnida</taxon>
        <taxon>Acari</taxon>
        <taxon>Parasitiformes</taxon>
        <taxon>Ixodida</taxon>
        <taxon>Ixodoidea</taxon>
        <taxon>Ixodidae</taxon>
        <taxon>Rhipicephalinae</taxon>
        <taxon>Rhipicephalus</taxon>
        <taxon>Rhipicephalus</taxon>
    </lineage>
</organism>
<proteinExistence type="predicted"/>
<sequence length="122" mass="14324">MNRPAKFCCRCLFSHLHENTHCASQLFVKLARSITMNGGKLEHRAGHVFVTMHATSPLHIWRRAKCRVRVPRCAPAHWWVEDDRTHPLKREKSLQTMCFVCKNEKKKGYLMRQISTLKVARK</sequence>
<protein>
    <submittedName>
        <fullName evidence="1">Uncharacterized protein</fullName>
    </submittedName>
</protein>
<name>A0A224Y5V9_9ACAR</name>
<accession>A0A224Y5V9</accession>
<reference evidence="1" key="1">
    <citation type="journal article" date="2017" name="Parasit. Vectors">
        <title>Sialotranscriptomics of Rhipicephalus zambeziensis reveals intricate expression profiles of secretory proteins and suggests tight temporal transcriptional regulation during blood-feeding.</title>
        <authorList>
            <person name="de Castro M.H."/>
            <person name="de Klerk D."/>
            <person name="Pienaar R."/>
            <person name="Rees D.J.G."/>
            <person name="Mans B.J."/>
        </authorList>
    </citation>
    <scope>NUCLEOTIDE SEQUENCE</scope>
    <source>
        <tissue evidence="1">Salivary glands</tissue>
    </source>
</reference>
<evidence type="ECO:0000313" key="1">
    <source>
        <dbReference type="EMBL" id="MAA12948.1"/>
    </source>
</evidence>